<dbReference type="GO" id="GO:0005524">
    <property type="term" value="F:ATP binding"/>
    <property type="evidence" value="ECO:0007669"/>
    <property type="project" value="UniProtKB-KW"/>
</dbReference>
<dbReference type="EMBL" id="VLNT01000008">
    <property type="protein sequence ID" value="TSD62482.1"/>
    <property type="molecule type" value="Genomic_DNA"/>
</dbReference>
<dbReference type="Pfam" id="PF00005">
    <property type="entry name" value="ABC_tran"/>
    <property type="match status" value="1"/>
</dbReference>
<comment type="similarity">
    <text evidence="1">Belongs to the ABC transporter superfamily.</text>
</comment>
<dbReference type="InterPro" id="IPR027417">
    <property type="entry name" value="P-loop_NTPase"/>
</dbReference>
<dbReference type="InterPro" id="IPR047748">
    <property type="entry name" value="AztA-like"/>
</dbReference>
<dbReference type="SMART" id="SM00382">
    <property type="entry name" value="AAA"/>
    <property type="match status" value="1"/>
</dbReference>
<dbReference type="AlphaFoldDB" id="A0A554S825"/>
<keyword evidence="2" id="KW-0813">Transport</keyword>
<evidence type="ECO:0000256" key="4">
    <source>
        <dbReference type="ARBA" id="ARBA00022840"/>
    </source>
</evidence>
<keyword evidence="3" id="KW-0547">Nucleotide-binding</keyword>
<evidence type="ECO:0000256" key="2">
    <source>
        <dbReference type="ARBA" id="ARBA00022448"/>
    </source>
</evidence>
<dbReference type="PROSITE" id="PS50893">
    <property type="entry name" value="ABC_TRANSPORTER_2"/>
    <property type="match status" value="1"/>
</dbReference>
<gene>
    <name evidence="6" type="ORF">FNM00_11020</name>
</gene>
<evidence type="ECO:0000259" key="5">
    <source>
        <dbReference type="PROSITE" id="PS50893"/>
    </source>
</evidence>
<dbReference type="Gene3D" id="3.40.50.300">
    <property type="entry name" value="P-loop containing nucleotide triphosphate hydrolases"/>
    <property type="match status" value="1"/>
</dbReference>
<dbReference type="RefSeq" id="WP_143913595.1">
    <property type="nucleotide sequence ID" value="NZ_VLNT01000008.1"/>
</dbReference>
<name>A0A554S825_9ACTN</name>
<protein>
    <submittedName>
        <fullName evidence="6">ATP-binding cassette domain-containing protein</fullName>
    </submittedName>
</protein>
<keyword evidence="4 6" id="KW-0067">ATP-binding</keyword>
<dbReference type="PANTHER" id="PTHR42734">
    <property type="entry name" value="METAL TRANSPORT SYSTEM ATP-BINDING PROTEIN TM_0124-RELATED"/>
    <property type="match status" value="1"/>
</dbReference>
<dbReference type="Proteomes" id="UP000316988">
    <property type="component" value="Unassembled WGS sequence"/>
</dbReference>
<comment type="caution">
    <text evidence="6">The sequence shown here is derived from an EMBL/GenBank/DDBJ whole genome shotgun (WGS) entry which is preliminary data.</text>
</comment>
<dbReference type="InterPro" id="IPR003439">
    <property type="entry name" value="ABC_transporter-like_ATP-bd"/>
</dbReference>
<feature type="domain" description="ABC transporter" evidence="5">
    <location>
        <begin position="2"/>
        <end position="226"/>
    </location>
</feature>
<reference evidence="6 7" key="1">
    <citation type="submission" date="2019-07" db="EMBL/GenBank/DDBJ databases">
        <authorList>
            <person name="Zhao L.H."/>
        </authorList>
    </citation>
    <scope>NUCLEOTIDE SEQUENCE [LARGE SCALE GENOMIC DNA]</scope>
    <source>
        <strain evidence="6 7">Co35</strain>
    </source>
</reference>
<sequence>MIDVCEVHAGYGRHEVLRGVTWCFAAGRVTALRGSNGSGKTTLLDVMAGIRPPARGTVSRPPGGVAYVPQRTHIDPRLPLTVRDVVTMGAWQRRGPWRRVSRDDRRAVESAMDDLGIAHLARRRLDELSGGQVQRSLVARAIVCDAPVMVLDEPMSGLDIGVRRELSDVLRRVAASGRVVVQATHDAEAAEASDQVVTLVDGRLHRHPSTVPQRCHISIPDHRSGSSVVE</sequence>
<evidence type="ECO:0000256" key="3">
    <source>
        <dbReference type="ARBA" id="ARBA00022741"/>
    </source>
</evidence>
<dbReference type="NCBIfam" id="NF040873">
    <property type="entry name" value="AztA"/>
    <property type="match status" value="1"/>
</dbReference>
<dbReference type="OrthoDB" id="5296765at2"/>
<dbReference type="GO" id="GO:0016887">
    <property type="term" value="F:ATP hydrolysis activity"/>
    <property type="evidence" value="ECO:0007669"/>
    <property type="project" value="InterPro"/>
</dbReference>
<dbReference type="SUPFAM" id="SSF52540">
    <property type="entry name" value="P-loop containing nucleoside triphosphate hydrolases"/>
    <property type="match status" value="1"/>
</dbReference>
<organism evidence="6 7">
    <name type="scientific">Aeromicrobium piscarium</name>
    <dbReference type="NCBI Taxonomy" id="2590901"/>
    <lineage>
        <taxon>Bacteria</taxon>
        <taxon>Bacillati</taxon>
        <taxon>Actinomycetota</taxon>
        <taxon>Actinomycetes</taxon>
        <taxon>Propionibacteriales</taxon>
        <taxon>Nocardioidaceae</taxon>
        <taxon>Aeromicrobium</taxon>
    </lineage>
</organism>
<dbReference type="InterPro" id="IPR003593">
    <property type="entry name" value="AAA+_ATPase"/>
</dbReference>
<evidence type="ECO:0000256" key="1">
    <source>
        <dbReference type="ARBA" id="ARBA00005417"/>
    </source>
</evidence>
<keyword evidence="7" id="KW-1185">Reference proteome</keyword>
<proteinExistence type="inferred from homology"/>
<evidence type="ECO:0000313" key="7">
    <source>
        <dbReference type="Proteomes" id="UP000316988"/>
    </source>
</evidence>
<dbReference type="PANTHER" id="PTHR42734:SF5">
    <property type="entry name" value="IRON TRANSPORT SYSTEM ATP-BINDING PROTEIN HI_0361-RELATED"/>
    <property type="match status" value="1"/>
</dbReference>
<accession>A0A554S825</accession>
<dbReference type="InterPro" id="IPR050153">
    <property type="entry name" value="Metal_Ion_Import_ABC"/>
</dbReference>
<evidence type="ECO:0000313" key="6">
    <source>
        <dbReference type="EMBL" id="TSD62482.1"/>
    </source>
</evidence>